<dbReference type="OrthoDB" id="9800988at2"/>
<protein>
    <submittedName>
        <fullName evidence="2">Pimeloyl-ACP methyl ester carboxylesterase</fullName>
    </submittedName>
</protein>
<feature type="domain" description="AB hydrolase-1" evidence="1">
    <location>
        <begin position="13"/>
        <end position="280"/>
    </location>
</feature>
<dbReference type="Gene3D" id="3.40.50.1820">
    <property type="entry name" value="alpha/beta hydrolase"/>
    <property type="match status" value="1"/>
</dbReference>
<organism evidence="2 3">
    <name type="scientific">Kribbella antiqua</name>
    <dbReference type="NCBI Taxonomy" id="2512217"/>
    <lineage>
        <taxon>Bacteria</taxon>
        <taxon>Bacillati</taxon>
        <taxon>Actinomycetota</taxon>
        <taxon>Actinomycetes</taxon>
        <taxon>Propionibacteriales</taxon>
        <taxon>Kribbellaceae</taxon>
        <taxon>Kribbella</taxon>
    </lineage>
</organism>
<evidence type="ECO:0000313" key="2">
    <source>
        <dbReference type="EMBL" id="TCO49058.1"/>
    </source>
</evidence>
<dbReference type="RefSeq" id="WP_158290934.1">
    <property type="nucleotide sequence ID" value="NZ_SLWR01000003.1"/>
</dbReference>
<dbReference type="PANTHER" id="PTHR43433">
    <property type="entry name" value="HYDROLASE, ALPHA/BETA FOLD FAMILY PROTEIN"/>
    <property type="match status" value="1"/>
</dbReference>
<dbReference type="Proteomes" id="UP000295573">
    <property type="component" value="Unassembled WGS sequence"/>
</dbReference>
<dbReference type="PRINTS" id="PR00111">
    <property type="entry name" value="ABHYDROLASE"/>
</dbReference>
<dbReference type="Pfam" id="PF00561">
    <property type="entry name" value="Abhydrolase_1"/>
    <property type="match status" value="1"/>
</dbReference>
<comment type="caution">
    <text evidence="2">The sequence shown here is derived from an EMBL/GenBank/DDBJ whole genome shotgun (WGS) entry which is preliminary data.</text>
</comment>
<dbReference type="InterPro" id="IPR000073">
    <property type="entry name" value="AB_hydrolase_1"/>
</dbReference>
<evidence type="ECO:0000313" key="3">
    <source>
        <dbReference type="Proteomes" id="UP000295573"/>
    </source>
</evidence>
<proteinExistence type="predicted"/>
<name>A0A4R2IXI5_9ACTN</name>
<accession>A0A4R2IXI5</accession>
<evidence type="ECO:0000259" key="1">
    <source>
        <dbReference type="Pfam" id="PF00561"/>
    </source>
</evidence>
<gene>
    <name evidence="2" type="ORF">EV646_10335</name>
</gene>
<dbReference type="SUPFAM" id="SSF53474">
    <property type="entry name" value="alpha/beta-Hydrolases"/>
    <property type="match status" value="1"/>
</dbReference>
<dbReference type="AlphaFoldDB" id="A0A4R2IXI5"/>
<dbReference type="PANTHER" id="PTHR43433:SF10">
    <property type="entry name" value="AB HYDROLASE-1 DOMAIN-CONTAINING PROTEIN"/>
    <property type="match status" value="1"/>
</dbReference>
<keyword evidence="3" id="KW-1185">Reference proteome</keyword>
<dbReference type="InterPro" id="IPR029058">
    <property type="entry name" value="AB_hydrolase_fold"/>
</dbReference>
<dbReference type="EMBL" id="SLWR01000003">
    <property type="protein sequence ID" value="TCO49058.1"/>
    <property type="molecule type" value="Genomic_DNA"/>
</dbReference>
<sequence length="299" mass="32158">MQWWEGGAADGRAVFFLHGCPDTRHAAYNGDAAARRLGVRLIAANRPGYGLSDAGASTHGSVADDIAALADLLGVGEYAVLGMSVGGPYALACAARHPHRVTAVGVVASPASVPELEPPYHRDDLGPEQQAFFSRLAHTTPREAVEQMRPDFEQYVAQLNPADPDDTALVRRFLAQLDPQDAALITQPGPTVDGRALGSDAAIAASVREALANPDGYLRDAAISFRTWDFRPEQVGCPVTLWYGDLDSNASVRNGRWLAERIPQATLVIREQTTHLAVLQEHWDDVLKFTATSATEELA</sequence>
<reference evidence="2 3" key="1">
    <citation type="journal article" date="2015" name="Stand. Genomic Sci.">
        <title>Genomic Encyclopedia of Bacterial and Archaeal Type Strains, Phase III: the genomes of soil and plant-associated and newly described type strains.</title>
        <authorList>
            <person name="Whitman W.B."/>
            <person name="Woyke T."/>
            <person name="Klenk H.P."/>
            <person name="Zhou Y."/>
            <person name="Lilburn T.G."/>
            <person name="Beck B.J."/>
            <person name="De Vos P."/>
            <person name="Vandamme P."/>
            <person name="Eisen J.A."/>
            <person name="Garrity G."/>
            <person name="Hugenholtz P."/>
            <person name="Kyrpides N.C."/>
        </authorList>
    </citation>
    <scope>NUCLEOTIDE SEQUENCE [LARGE SCALE GENOMIC DNA]</scope>
    <source>
        <strain evidence="2 3">VKM Ac-2541</strain>
    </source>
</reference>
<dbReference type="GO" id="GO:0003824">
    <property type="term" value="F:catalytic activity"/>
    <property type="evidence" value="ECO:0007669"/>
    <property type="project" value="UniProtKB-ARBA"/>
</dbReference>
<dbReference type="InterPro" id="IPR050471">
    <property type="entry name" value="AB_hydrolase"/>
</dbReference>